<organism evidence="3 4">
    <name type="scientific">Dunaliella salina</name>
    <name type="common">Green alga</name>
    <name type="synonym">Protococcus salinus</name>
    <dbReference type="NCBI Taxonomy" id="3046"/>
    <lineage>
        <taxon>Eukaryota</taxon>
        <taxon>Viridiplantae</taxon>
        <taxon>Chlorophyta</taxon>
        <taxon>core chlorophytes</taxon>
        <taxon>Chlorophyceae</taxon>
        <taxon>CS clade</taxon>
        <taxon>Chlamydomonadales</taxon>
        <taxon>Dunaliellaceae</taxon>
        <taxon>Dunaliella</taxon>
    </lineage>
</organism>
<keyword evidence="4" id="KW-1185">Reference proteome</keyword>
<feature type="coiled-coil region" evidence="1">
    <location>
        <begin position="338"/>
        <end position="372"/>
    </location>
</feature>
<feature type="compositionally biased region" description="Basic and acidic residues" evidence="2">
    <location>
        <begin position="244"/>
        <end position="255"/>
    </location>
</feature>
<keyword evidence="1" id="KW-0175">Coiled coil</keyword>
<feature type="compositionally biased region" description="Acidic residues" evidence="2">
    <location>
        <begin position="212"/>
        <end position="221"/>
    </location>
</feature>
<protein>
    <submittedName>
        <fullName evidence="3">Uncharacterized protein</fullName>
    </submittedName>
</protein>
<evidence type="ECO:0000256" key="1">
    <source>
        <dbReference type="SAM" id="Coils"/>
    </source>
</evidence>
<feature type="compositionally biased region" description="Low complexity" evidence="2">
    <location>
        <begin position="187"/>
        <end position="204"/>
    </location>
</feature>
<dbReference type="Proteomes" id="UP000815325">
    <property type="component" value="Unassembled WGS sequence"/>
</dbReference>
<feature type="compositionally biased region" description="Low complexity" evidence="2">
    <location>
        <begin position="222"/>
        <end position="243"/>
    </location>
</feature>
<comment type="caution">
    <text evidence="3">The sequence shown here is derived from an EMBL/GenBank/DDBJ whole genome shotgun (WGS) entry which is preliminary data.</text>
</comment>
<reference evidence="3" key="1">
    <citation type="submission" date="2017-08" db="EMBL/GenBank/DDBJ databases">
        <authorList>
            <person name="Polle J.E."/>
            <person name="Barry K."/>
            <person name="Cushman J."/>
            <person name="Schmutz J."/>
            <person name="Tran D."/>
            <person name="Hathwaick L.T."/>
            <person name="Yim W.C."/>
            <person name="Jenkins J."/>
            <person name="Mckie-Krisberg Z.M."/>
            <person name="Prochnik S."/>
            <person name="Lindquist E."/>
            <person name="Dockter R.B."/>
            <person name="Adam C."/>
            <person name="Molina H."/>
            <person name="Bunkerborg J."/>
            <person name="Jin E."/>
            <person name="Buchheim M."/>
            <person name="Magnuson J."/>
        </authorList>
    </citation>
    <scope>NUCLEOTIDE SEQUENCE</scope>
    <source>
        <strain evidence="3">CCAP 19/18</strain>
    </source>
</reference>
<name>A0ABQ7GXG6_DUNSA</name>
<feature type="region of interest" description="Disordered" evidence="2">
    <location>
        <begin position="187"/>
        <end position="275"/>
    </location>
</feature>
<dbReference type="EMBL" id="MU069548">
    <property type="protein sequence ID" value="KAF5839293.1"/>
    <property type="molecule type" value="Genomic_DNA"/>
</dbReference>
<accession>A0ABQ7GXG6</accession>
<evidence type="ECO:0000313" key="4">
    <source>
        <dbReference type="Proteomes" id="UP000815325"/>
    </source>
</evidence>
<gene>
    <name evidence="3" type="ORF">DUNSADRAFT_1166</name>
</gene>
<evidence type="ECO:0000256" key="2">
    <source>
        <dbReference type="SAM" id="MobiDB-lite"/>
    </source>
</evidence>
<sequence length="392" mass="46145">MQFQNARLVGPPLGIPSPVGFHDPKMLHDPKYNPELSHKSIIEKLSAALGNLDPGPLALRDIMMEIGVTSRREPGPKGAWFFAFGTNPTEYRGTSKAAEALYPMIERRLLENPPPKNRYLNSLQELAAVPQGPSLPVFHGTPELRLQLMQQYQQQQQQYQQQLLLQQQQQLLEQQQQQQEQEQQQQEQEQLQQQQPQPQLQEPQQEQHEEEQQLQEPDEELQQQQQQQENNEQQQQQQQQQQKNMEEQQQEKHMEQQQQQQQQQRRRHQPQREQPQLQLQQLLVPPQPLPDVAGMRMHYSDEQWQQYCKSTKALLQRDLEELASMQNLVMHTTQHAKRKREEANLAVLQRRLGLLQKRIKAHRDTLAVEEEEEDANAAETLVHNFQGCRRSR</sequence>
<proteinExistence type="predicted"/>
<evidence type="ECO:0000313" key="3">
    <source>
        <dbReference type="EMBL" id="KAF5839293.1"/>
    </source>
</evidence>